<dbReference type="GO" id="GO:0006281">
    <property type="term" value="P:DNA repair"/>
    <property type="evidence" value="ECO:0007669"/>
    <property type="project" value="InterPro"/>
</dbReference>
<evidence type="ECO:0000313" key="1">
    <source>
        <dbReference type="EMBL" id="OKA18775.1"/>
    </source>
</evidence>
<comment type="caution">
    <text evidence="1">The sequence shown here is derived from an EMBL/GenBank/DDBJ whole genome shotgun (WGS) entry which is preliminary data.</text>
</comment>
<organism evidence="1 2">
    <name type="scientific">Pseudomonas versuta</name>
    <dbReference type="NCBI Taxonomy" id="1788301"/>
    <lineage>
        <taxon>Bacteria</taxon>
        <taxon>Pseudomonadati</taxon>
        <taxon>Pseudomonadota</taxon>
        <taxon>Gammaproteobacteria</taxon>
        <taxon>Pseudomonadales</taxon>
        <taxon>Pseudomonadaceae</taxon>
        <taxon>Pseudomonas</taxon>
    </lineage>
</organism>
<dbReference type="SUPFAM" id="SSF48150">
    <property type="entry name" value="DNA-glycosylase"/>
    <property type="match status" value="1"/>
</dbReference>
<dbReference type="AlphaFoldDB" id="A0A853ZP10"/>
<dbReference type="InterPro" id="IPR011257">
    <property type="entry name" value="DNA_glycosylase"/>
</dbReference>
<sequence>MTEVITANDLGIRLQASDETALFKWFVASFLMGKRIQAPIAARAYQVLVEEHGSDSAQRLAQFSHRQLVSILGKAHYVRYDETTATRLSALAQKLVDEYDGKFGALCRTSKDRHTFERRLLEFDGVGPKTVEIFMRDAAAVLF</sequence>
<gene>
    <name evidence="1" type="ORF">BOH74_19785</name>
</gene>
<reference evidence="1 2" key="1">
    <citation type="submission" date="2016-11" db="EMBL/GenBank/DDBJ databases">
        <title>Draft genome of Pseudomonas versuta A4R1.12.</title>
        <authorList>
            <person name="See-Too W.-S."/>
        </authorList>
    </citation>
    <scope>NUCLEOTIDE SEQUENCE [LARGE SCALE GENOMIC DNA]</scope>
    <source>
        <strain evidence="1 2">A4R1.12</strain>
    </source>
</reference>
<name>A0A853ZP10_9PSED</name>
<dbReference type="GO" id="GO:0032259">
    <property type="term" value="P:methylation"/>
    <property type="evidence" value="ECO:0007669"/>
    <property type="project" value="UniProtKB-KW"/>
</dbReference>
<dbReference type="GO" id="GO:0008168">
    <property type="term" value="F:methyltransferase activity"/>
    <property type="evidence" value="ECO:0007669"/>
    <property type="project" value="UniProtKB-KW"/>
</dbReference>
<accession>A0A853ZP10</accession>
<dbReference type="Proteomes" id="UP000185990">
    <property type="component" value="Unassembled WGS sequence"/>
</dbReference>
<keyword evidence="1" id="KW-0489">Methyltransferase</keyword>
<proteinExistence type="predicted"/>
<keyword evidence="1" id="KW-0808">Transferase</keyword>
<dbReference type="RefSeq" id="WP_073510388.1">
    <property type="nucleotide sequence ID" value="NZ_MPJD01000036.1"/>
</dbReference>
<protein>
    <submittedName>
        <fullName evidence="1">DNA methylase</fullName>
    </submittedName>
</protein>
<evidence type="ECO:0000313" key="2">
    <source>
        <dbReference type="Proteomes" id="UP000185990"/>
    </source>
</evidence>
<dbReference type="Gene3D" id="1.10.340.30">
    <property type="entry name" value="Hypothetical protein, domain 2"/>
    <property type="match status" value="1"/>
</dbReference>
<dbReference type="EMBL" id="MPJD01000036">
    <property type="protein sequence ID" value="OKA18775.1"/>
    <property type="molecule type" value="Genomic_DNA"/>
</dbReference>